<dbReference type="GeneID" id="10323219"/>
<dbReference type="EMBL" id="HM114315">
    <property type="protein sequence ID" value="ADJ19547.1"/>
    <property type="molecule type" value="Genomic_DNA"/>
</dbReference>
<organism evidence="2 3">
    <name type="scientific">Acinetobacter phage 133</name>
    <dbReference type="NCBI Taxonomy" id="2919552"/>
    <lineage>
        <taxon>Viruses</taxon>
        <taxon>Duplodnaviria</taxon>
        <taxon>Heunggongvirae</taxon>
        <taxon>Uroviricota</taxon>
        <taxon>Caudoviricetes</taxon>
        <taxon>Pantevenvirales</taxon>
        <taxon>Straboviridae</taxon>
        <taxon>Tevenvirinae</taxon>
        <taxon>Centumtrigintavirus</taxon>
        <taxon>Centumtrigintavirus cv133</taxon>
        <taxon>Acinetobacter virus 133</taxon>
    </lineage>
</organism>
<accession>D9I6G6</accession>
<name>D9I6G6_9CAUD</name>
<keyword evidence="3" id="KW-1185">Reference proteome</keyword>
<dbReference type="KEGG" id="vg:10323219"/>
<dbReference type="Pfam" id="PF14216">
    <property type="entry name" value="DUF4326"/>
    <property type="match status" value="1"/>
</dbReference>
<gene>
    <name evidence="2" type="primary">nrdA.1</name>
    <name evidence="2" type="ORF">Acj133p232</name>
</gene>
<dbReference type="InterPro" id="IPR025475">
    <property type="entry name" value="DUF4326"/>
</dbReference>
<evidence type="ECO:0000259" key="1">
    <source>
        <dbReference type="Pfam" id="PF14216"/>
    </source>
</evidence>
<sequence length="115" mass="13563">MAIDPSVRLWRSDEVCRVVNKYRHEYDINIQRGTIWGNPYTVEEHGDQAIPLFNSYWIQLIKDKKITLEHLEVLRGARLGCTCYPHQCHGDIIAKTVNRVFKDKVNILEEFYESN</sequence>
<proteinExistence type="predicted"/>
<evidence type="ECO:0000313" key="3">
    <source>
        <dbReference type="Proteomes" id="UP000000330"/>
    </source>
</evidence>
<reference evidence="2 3" key="1">
    <citation type="journal article" date="2010" name="Virol. J.">
        <title>Genomes of the T4-related bacteriophages as windows on microbial genome evolution.</title>
        <authorList>
            <person name="Petrov V.M."/>
            <person name="Ratnayaka S."/>
            <person name="Nolan J.M."/>
            <person name="Miller E.S."/>
            <person name="Karam J.D."/>
        </authorList>
    </citation>
    <scope>NUCLEOTIDE SEQUENCE [LARGE SCALE GENOMIC DNA]</scope>
    <source>
        <strain evidence="2">Acj133</strain>
    </source>
</reference>
<protein>
    <submittedName>
        <fullName evidence="2">Uncharacterized protein nrdA.1</fullName>
    </submittedName>
</protein>
<feature type="domain" description="DUF4326" evidence="1">
    <location>
        <begin position="17"/>
        <end position="95"/>
    </location>
</feature>
<dbReference type="Proteomes" id="UP000000330">
    <property type="component" value="Segment"/>
</dbReference>
<dbReference type="RefSeq" id="YP_004300813.1">
    <property type="nucleotide sequence ID" value="NC_015250.1"/>
</dbReference>
<evidence type="ECO:0000313" key="2">
    <source>
        <dbReference type="EMBL" id="ADJ19547.1"/>
    </source>
</evidence>